<dbReference type="SUPFAM" id="SSF51905">
    <property type="entry name" value="FAD/NAD(P)-binding domain"/>
    <property type="match status" value="1"/>
</dbReference>
<proteinExistence type="predicted"/>
<protein>
    <submittedName>
        <fullName evidence="1">FAD-dependent oxidoreductase</fullName>
    </submittedName>
</protein>
<sequence>MKIAIMGAGLSGLACALTLEKYGCQADVFEKRGLAGDRFIYAEAMFSMFHHPIDDAVSYLSVEHGIHLKPSSTIQKTEIWTENERSSLNGHLGYVNMRGKHPAAYEKQLADQLQGKIRFHQDVSHTEISKEYTHTVLATGDSLDTEKIQPYKTALTVRFIGAIVAGEFDITTVHTFFNNLFAPKGMAYLLPHSVHEASLILVYPQYPENEVLDKDELWENCLVECRKRLNQNLALISMFELENYRIGTTETPRIGNTFFVGNCFGSIMPFLGFGQLESILTGIYAAQAIAGKGNYEDLVRPLYKSYHDSLSLRRGIEKLDNKQLDFLAASIRNPLMEKLLLSKRVDGLKIASRLIHPFQKRS</sequence>
<evidence type="ECO:0000313" key="1">
    <source>
        <dbReference type="EMBL" id="KIL48438.1"/>
    </source>
</evidence>
<dbReference type="RefSeq" id="WP_041056637.1">
    <property type="nucleotide sequence ID" value="NZ_JXRR01000013.1"/>
</dbReference>
<accession>A0A0C2VWT9</accession>
<dbReference type="EMBL" id="JXRR01000013">
    <property type="protein sequence ID" value="KIL48438.1"/>
    <property type="molecule type" value="Genomic_DNA"/>
</dbReference>
<dbReference type="Proteomes" id="UP000031972">
    <property type="component" value="Unassembled WGS sequence"/>
</dbReference>
<comment type="caution">
    <text evidence="1">The sequence shown here is derived from an EMBL/GenBank/DDBJ whole genome shotgun (WGS) entry which is preliminary data.</text>
</comment>
<evidence type="ECO:0000313" key="2">
    <source>
        <dbReference type="Proteomes" id="UP000031972"/>
    </source>
</evidence>
<organism evidence="1 2">
    <name type="scientific">Jeotgalibacillus campisalis</name>
    <dbReference type="NCBI Taxonomy" id="220754"/>
    <lineage>
        <taxon>Bacteria</taxon>
        <taxon>Bacillati</taxon>
        <taxon>Bacillota</taxon>
        <taxon>Bacilli</taxon>
        <taxon>Bacillales</taxon>
        <taxon>Caryophanaceae</taxon>
        <taxon>Jeotgalibacillus</taxon>
    </lineage>
</organism>
<keyword evidence="2" id="KW-1185">Reference proteome</keyword>
<dbReference type="PROSITE" id="PS51257">
    <property type="entry name" value="PROKAR_LIPOPROTEIN"/>
    <property type="match status" value="1"/>
</dbReference>
<reference evidence="1 2" key="1">
    <citation type="submission" date="2015-01" db="EMBL/GenBank/DDBJ databases">
        <title>Jeotgalibacillus campisalis genome sequencing.</title>
        <authorList>
            <person name="Goh K.M."/>
            <person name="Chan K.-G."/>
            <person name="Yaakop A.S."/>
            <person name="Ee R."/>
            <person name="Gan H.M."/>
            <person name="Chan C.S."/>
        </authorList>
    </citation>
    <scope>NUCLEOTIDE SEQUENCE [LARGE SCALE GENOMIC DNA]</scope>
    <source>
        <strain evidence="1 2">SF-57</strain>
    </source>
</reference>
<dbReference type="PATRIC" id="fig|220754.4.peg.1499"/>
<gene>
    <name evidence="1" type="ORF">KR50_14740</name>
</gene>
<dbReference type="InterPro" id="IPR036188">
    <property type="entry name" value="FAD/NAD-bd_sf"/>
</dbReference>
<dbReference type="OrthoDB" id="25353at2"/>
<dbReference type="Gene3D" id="3.50.50.60">
    <property type="entry name" value="FAD/NAD(P)-binding domain"/>
    <property type="match status" value="1"/>
</dbReference>
<dbReference type="AlphaFoldDB" id="A0A0C2VWT9"/>
<name>A0A0C2VWT9_9BACL</name>
<dbReference type="Pfam" id="PF13450">
    <property type="entry name" value="NAD_binding_8"/>
    <property type="match status" value="1"/>
</dbReference>